<accession>A0A0V1L8Y2</accession>
<keyword evidence="2" id="KW-1185">Reference proteome</keyword>
<protein>
    <submittedName>
        <fullName evidence="1">Uncharacterized protein</fullName>
    </submittedName>
</protein>
<feature type="non-terminal residue" evidence="1">
    <location>
        <position position="328"/>
    </location>
</feature>
<sequence>LDIKGFLYYKSSNVIGINNFCPGGVLSSEQVSFLSLTSPLKSHHCTTSLQYLGKYVFVRRETSSGKFYCKLSRKQPIWNSLETALGWLNFDIGNVFCIIVRSELKLRNLVQYFFVLRKSIFLHFPSIWNKLIEIVSARFEMLIKSSNLNIIFNQLNYVNKNLDIKGFLYYKSVIQAQMLLSSATFAPGRAGFVSISDVPTKIVLLYNVFAISRQIHVEFKQCRPRGYFVNQCLEQQSRSALCSFSQYRLQLGVVKFYNFLYCEIWEAVENLYEDIILLPRIRILNYDSNEICTIRKQNKMLPTDVVDTSKYSDYPAKLLVHYEMESKH</sequence>
<comment type="caution">
    <text evidence="1">The sequence shown here is derived from an EMBL/GenBank/DDBJ whole genome shotgun (WGS) entry which is preliminary data.</text>
</comment>
<evidence type="ECO:0000313" key="2">
    <source>
        <dbReference type="Proteomes" id="UP000054721"/>
    </source>
</evidence>
<dbReference type="AlphaFoldDB" id="A0A0V1L8Y2"/>
<proteinExistence type="predicted"/>
<feature type="non-terminal residue" evidence="1">
    <location>
        <position position="1"/>
    </location>
</feature>
<reference evidence="1 2" key="1">
    <citation type="submission" date="2015-05" db="EMBL/GenBank/DDBJ databases">
        <title>Evolution of Trichinella species and genotypes.</title>
        <authorList>
            <person name="Korhonen P.K."/>
            <person name="Edoardo P."/>
            <person name="Giuseppe L.R."/>
            <person name="Gasser R.B."/>
        </authorList>
    </citation>
    <scope>NUCLEOTIDE SEQUENCE [LARGE SCALE GENOMIC DNA]</scope>
    <source>
        <strain evidence="1">ISS10</strain>
    </source>
</reference>
<dbReference type="Proteomes" id="UP000054721">
    <property type="component" value="Unassembled WGS sequence"/>
</dbReference>
<name>A0A0V1L8Y2_9BILA</name>
<gene>
    <name evidence="1" type="ORF">T02_15180</name>
</gene>
<evidence type="ECO:0000313" key="1">
    <source>
        <dbReference type="EMBL" id="KRZ56009.1"/>
    </source>
</evidence>
<dbReference type="EMBL" id="JYDW01000103">
    <property type="protein sequence ID" value="KRZ56009.1"/>
    <property type="molecule type" value="Genomic_DNA"/>
</dbReference>
<organism evidence="1 2">
    <name type="scientific">Trichinella nativa</name>
    <dbReference type="NCBI Taxonomy" id="6335"/>
    <lineage>
        <taxon>Eukaryota</taxon>
        <taxon>Metazoa</taxon>
        <taxon>Ecdysozoa</taxon>
        <taxon>Nematoda</taxon>
        <taxon>Enoplea</taxon>
        <taxon>Dorylaimia</taxon>
        <taxon>Trichinellida</taxon>
        <taxon>Trichinellidae</taxon>
        <taxon>Trichinella</taxon>
    </lineage>
</organism>